<evidence type="ECO:0000313" key="8">
    <source>
        <dbReference type="EMBL" id="PRX19285.1"/>
    </source>
</evidence>
<sequence>MNPYAGLVSRSAAYVLDGLIVALLAGAAALTFALFASVLGAEGRELARLVISSYVVAVPTMMAVYCFLFWVLAGRTPGMLLLGLRVVGRDGRPPRWFAGLVRALLLAYLPILALWLMVDRRHQGLHDKLARTSVIRTLTPRG</sequence>
<dbReference type="Proteomes" id="UP000239415">
    <property type="component" value="Unassembled WGS sequence"/>
</dbReference>
<feature type="transmembrane region" description="Helical" evidence="6">
    <location>
        <begin position="96"/>
        <end position="118"/>
    </location>
</feature>
<keyword evidence="4 6" id="KW-1133">Transmembrane helix</keyword>
<name>A0A2T0K879_9ACTN</name>
<keyword evidence="5 6" id="KW-0472">Membrane</keyword>
<evidence type="ECO:0000256" key="6">
    <source>
        <dbReference type="SAM" id="Phobius"/>
    </source>
</evidence>
<evidence type="ECO:0000313" key="9">
    <source>
        <dbReference type="Proteomes" id="UP000239415"/>
    </source>
</evidence>
<keyword evidence="9" id="KW-1185">Reference proteome</keyword>
<feature type="transmembrane region" description="Helical" evidence="6">
    <location>
        <begin position="12"/>
        <end position="39"/>
    </location>
</feature>
<keyword evidence="2" id="KW-1003">Cell membrane</keyword>
<dbReference type="GO" id="GO:0005886">
    <property type="term" value="C:plasma membrane"/>
    <property type="evidence" value="ECO:0007669"/>
    <property type="project" value="UniProtKB-SubCell"/>
</dbReference>
<dbReference type="AlphaFoldDB" id="A0A2T0K879"/>
<accession>A0A2T0K879</accession>
<dbReference type="RefSeq" id="WP_106322129.1">
    <property type="nucleotide sequence ID" value="NZ_BOMO01000055.1"/>
</dbReference>
<dbReference type="InterPro" id="IPR010432">
    <property type="entry name" value="RDD"/>
</dbReference>
<dbReference type="InterPro" id="IPR051791">
    <property type="entry name" value="Pra-immunoreactive"/>
</dbReference>
<organism evidence="8 9">
    <name type="scientific">Actinoplanes italicus</name>
    <dbReference type="NCBI Taxonomy" id="113567"/>
    <lineage>
        <taxon>Bacteria</taxon>
        <taxon>Bacillati</taxon>
        <taxon>Actinomycetota</taxon>
        <taxon>Actinomycetes</taxon>
        <taxon>Micromonosporales</taxon>
        <taxon>Micromonosporaceae</taxon>
        <taxon>Actinoplanes</taxon>
    </lineage>
</organism>
<comment type="caution">
    <text evidence="8">The sequence shown here is derived from an EMBL/GenBank/DDBJ whole genome shotgun (WGS) entry which is preliminary data.</text>
</comment>
<reference evidence="8 9" key="1">
    <citation type="submission" date="2018-03" db="EMBL/GenBank/DDBJ databases">
        <title>Genomic Encyclopedia of Archaeal and Bacterial Type Strains, Phase II (KMG-II): from individual species to whole genera.</title>
        <authorList>
            <person name="Goeker M."/>
        </authorList>
    </citation>
    <scope>NUCLEOTIDE SEQUENCE [LARGE SCALE GENOMIC DNA]</scope>
    <source>
        <strain evidence="8 9">DSM 43146</strain>
    </source>
</reference>
<protein>
    <submittedName>
        <fullName evidence="8">Putative RDD family membrane protein YckC</fullName>
    </submittedName>
</protein>
<dbReference type="EMBL" id="PVMZ01000010">
    <property type="protein sequence ID" value="PRX19285.1"/>
    <property type="molecule type" value="Genomic_DNA"/>
</dbReference>
<dbReference type="Pfam" id="PF06271">
    <property type="entry name" value="RDD"/>
    <property type="match status" value="1"/>
</dbReference>
<evidence type="ECO:0000256" key="2">
    <source>
        <dbReference type="ARBA" id="ARBA00022475"/>
    </source>
</evidence>
<feature type="transmembrane region" description="Helical" evidence="6">
    <location>
        <begin position="51"/>
        <end position="73"/>
    </location>
</feature>
<feature type="domain" description="RDD" evidence="7">
    <location>
        <begin position="4"/>
        <end position="130"/>
    </location>
</feature>
<evidence type="ECO:0000259" key="7">
    <source>
        <dbReference type="Pfam" id="PF06271"/>
    </source>
</evidence>
<keyword evidence="3 6" id="KW-0812">Transmembrane</keyword>
<comment type="subcellular location">
    <subcellularLocation>
        <location evidence="1">Cell membrane</location>
        <topology evidence="1">Multi-pass membrane protein</topology>
    </subcellularLocation>
</comment>
<evidence type="ECO:0000256" key="3">
    <source>
        <dbReference type="ARBA" id="ARBA00022692"/>
    </source>
</evidence>
<dbReference type="PANTHER" id="PTHR36115">
    <property type="entry name" value="PROLINE-RICH ANTIGEN HOMOLOG-RELATED"/>
    <property type="match status" value="1"/>
</dbReference>
<evidence type="ECO:0000256" key="4">
    <source>
        <dbReference type="ARBA" id="ARBA00022989"/>
    </source>
</evidence>
<evidence type="ECO:0000256" key="1">
    <source>
        <dbReference type="ARBA" id="ARBA00004651"/>
    </source>
</evidence>
<dbReference type="OrthoDB" id="5245023at2"/>
<evidence type="ECO:0000256" key="5">
    <source>
        <dbReference type="ARBA" id="ARBA00023136"/>
    </source>
</evidence>
<gene>
    <name evidence="8" type="ORF">CLV67_11037</name>
</gene>
<proteinExistence type="predicted"/>